<dbReference type="RefSeq" id="WP_279966860.1">
    <property type="nucleotide sequence ID" value="NZ_CP122537.1"/>
</dbReference>
<sequence length="234" mass="24988">MFARLLLLLTLSAPPVSAEPFAVRFDMSLRGITGGQLALVAETGGGRYAVTGRAAGTGVVGALVRYAYEGRAEGRLGAAGPLPDSYTEVEIAGRDRSETRTRFAEGRPVAVRIVPMPPPAPWQIAPGAAGRAIDPLTALWDMLRPQAAVCDRSYDLFDGQRVSRLVLAPARPDPQGGTACDARYTRIAGYSPEEMARRDGGRFTVHYQPTGDGRLAAAELRARTSLGVAVLRRR</sequence>
<evidence type="ECO:0000313" key="3">
    <source>
        <dbReference type="Proteomes" id="UP001243420"/>
    </source>
</evidence>
<protein>
    <submittedName>
        <fullName evidence="2">DUF3108 domain-containing protein</fullName>
    </submittedName>
</protein>
<feature type="chain" id="PRO_5047509908" evidence="1">
    <location>
        <begin position="19"/>
        <end position="234"/>
    </location>
</feature>
<evidence type="ECO:0000256" key="1">
    <source>
        <dbReference type="SAM" id="SignalP"/>
    </source>
</evidence>
<dbReference type="EMBL" id="CP122537">
    <property type="protein sequence ID" value="WGH79872.1"/>
    <property type="molecule type" value="Genomic_DNA"/>
</dbReference>
<name>A0ABY8LEZ3_9RHOB</name>
<evidence type="ECO:0000313" key="2">
    <source>
        <dbReference type="EMBL" id="WGH79872.1"/>
    </source>
</evidence>
<proteinExistence type="predicted"/>
<feature type="signal peptide" evidence="1">
    <location>
        <begin position="1"/>
        <end position="18"/>
    </location>
</feature>
<organism evidence="2 3">
    <name type="scientific">Jannaschia ovalis</name>
    <dbReference type="NCBI Taxonomy" id="3038773"/>
    <lineage>
        <taxon>Bacteria</taxon>
        <taxon>Pseudomonadati</taxon>
        <taxon>Pseudomonadota</taxon>
        <taxon>Alphaproteobacteria</taxon>
        <taxon>Rhodobacterales</taxon>
        <taxon>Roseobacteraceae</taxon>
        <taxon>Jannaschia</taxon>
    </lineage>
</organism>
<accession>A0ABY8LEZ3</accession>
<keyword evidence="1" id="KW-0732">Signal</keyword>
<reference evidence="2 3" key="1">
    <citation type="submission" date="2023-04" db="EMBL/GenBank/DDBJ databases">
        <title>Jannaschia ovalis sp. nov., a marine bacterium isolated from sea tidal flat.</title>
        <authorList>
            <person name="Kwon D.Y."/>
            <person name="Kim J.-J."/>
        </authorList>
    </citation>
    <scope>NUCLEOTIDE SEQUENCE [LARGE SCALE GENOMIC DNA]</scope>
    <source>
        <strain evidence="2 3">GRR-S6-38</strain>
    </source>
</reference>
<dbReference type="Proteomes" id="UP001243420">
    <property type="component" value="Chromosome"/>
</dbReference>
<gene>
    <name evidence="2" type="ORF">P8627_06310</name>
</gene>
<keyword evidence="3" id="KW-1185">Reference proteome</keyword>